<reference evidence="1 2" key="1">
    <citation type="submission" date="2016-10" db="EMBL/GenBank/DDBJ databases">
        <authorList>
            <person name="de Groot N.N."/>
        </authorList>
    </citation>
    <scope>NUCLEOTIDE SEQUENCE [LARGE SCALE GENOMIC DNA]</scope>
    <source>
        <strain evidence="1 2">GAS522</strain>
    </source>
</reference>
<proteinExistence type="predicted"/>
<gene>
    <name evidence="1" type="ORF">SAMN05444171_1100</name>
</gene>
<name>A0A1H4RF69_9BRAD</name>
<dbReference type="Proteomes" id="UP000183208">
    <property type="component" value="Unassembled WGS sequence"/>
</dbReference>
<sequence>MFWLMAFVITSVVLATVMWRFERHLEKLSGPWILE</sequence>
<organism evidence="1 2">
    <name type="scientific">Bradyrhizobium lablabi</name>
    <dbReference type="NCBI Taxonomy" id="722472"/>
    <lineage>
        <taxon>Bacteria</taxon>
        <taxon>Pseudomonadati</taxon>
        <taxon>Pseudomonadota</taxon>
        <taxon>Alphaproteobacteria</taxon>
        <taxon>Hyphomicrobiales</taxon>
        <taxon>Nitrobacteraceae</taxon>
        <taxon>Bradyrhizobium</taxon>
    </lineage>
</organism>
<dbReference type="AlphaFoldDB" id="A0A1H4RF69"/>
<protein>
    <submittedName>
        <fullName evidence="1">Uncharacterized protein</fullName>
    </submittedName>
</protein>
<dbReference type="EMBL" id="FNTI01000001">
    <property type="protein sequence ID" value="SEC30476.1"/>
    <property type="molecule type" value="Genomic_DNA"/>
</dbReference>
<accession>A0A1H4RF69</accession>
<evidence type="ECO:0000313" key="1">
    <source>
        <dbReference type="EMBL" id="SEC30476.1"/>
    </source>
</evidence>
<evidence type="ECO:0000313" key="2">
    <source>
        <dbReference type="Proteomes" id="UP000183208"/>
    </source>
</evidence>